<feature type="domain" description="Peptidase M20 dimerisation" evidence="3">
    <location>
        <begin position="184"/>
        <end position="279"/>
    </location>
</feature>
<keyword evidence="2" id="KW-0464">Manganese</keyword>
<dbReference type="InterPro" id="IPR036264">
    <property type="entry name" value="Bact_exopeptidase_dim_dom"/>
</dbReference>
<dbReference type="Pfam" id="PF07687">
    <property type="entry name" value="M20_dimer"/>
    <property type="match status" value="1"/>
</dbReference>
<dbReference type="GO" id="GO:0050118">
    <property type="term" value="F:N-acetyldiaminopimelate deacetylase activity"/>
    <property type="evidence" value="ECO:0007669"/>
    <property type="project" value="UniProtKB-ARBA"/>
</dbReference>
<comment type="caution">
    <text evidence="4">The sequence shown here is derived from an EMBL/GenBank/DDBJ whole genome shotgun (WGS) entry which is preliminary data.</text>
</comment>
<dbReference type="GO" id="GO:0046872">
    <property type="term" value="F:metal ion binding"/>
    <property type="evidence" value="ECO:0007669"/>
    <property type="project" value="UniProtKB-KW"/>
</dbReference>
<comment type="cofactor">
    <cofactor evidence="2">
        <name>Mn(2+)</name>
        <dbReference type="ChEBI" id="CHEBI:29035"/>
    </cofactor>
    <text evidence="2">The Mn(2+) ion enhances activity.</text>
</comment>
<sequence>MDESVFRTFLPELVDIRRRLHQMPEAGYQERQTSAFVADLLEGWGLTVTRGLAETGFVATLDRGGDNRAIGLRADMDGLPIVEETGVAYASRAPGMMHACGHDGHTTMLIGAAFRLLHDDDFRGKVHFIFQPAEETAGGAARMIEEGLFERFPCDAVFALHNYPGLAAGRFSARTGAMMAAIDAATLTVRGAGGHGARPEDTVDPVVAAASIVMALQTAISRNVPPQEAGVITVGAFHAGSACNVIPDEAVLEVSLRATDPDVRTKLCRRFEEIARSQAQSFGAEVRIDWQVGYPVTMNDAASVDLAAKVIRDIFDDDAFEPLDRPMMGSEDFAFMLEKVKGAYLFLGNGDSAGLHSSRYDFNDALLERGPIFLHALARRFFA</sequence>
<keyword evidence="1 4" id="KW-0378">Hydrolase</keyword>
<dbReference type="InterPro" id="IPR017439">
    <property type="entry name" value="Amidohydrolase"/>
</dbReference>
<feature type="binding site" evidence="2">
    <location>
        <position position="102"/>
    </location>
    <ligand>
        <name>Mn(2+)</name>
        <dbReference type="ChEBI" id="CHEBI:29035"/>
        <label>2</label>
    </ligand>
</feature>
<evidence type="ECO:0000313" key="5">
    <source>
        <dbReference type="Proteomes" id="UP000233491"/>
    </source>
</evidence>
<dbReference type="SUPFAM" id="SSF55031">
    <property type="entry name" value="Bacterial exopeptidase dimerisation domain"/>
    <property type="match status" value="1"/>
</dbReference>
<feature type="binding site" evidence="2">
    <location>
        <position position="356"/>
    </location>
    <ligand>
        <name>Mn(2+)</name>
        <dbReference type="ChEBI" id="CHEBI:29035"/>
        <label>2</label>
    </ligand>
</feature>
<evidence type="ECO:0000256" key="1">
    <source>
        <dbReference type="ARBA" id="ARBA00022801"/>
    </source>
</evidence>
<dbReference type="EMBL" id="PJNW01000002">
    <property type="protein sequence ID" value="PKR90522.1"/>
    <property type="molecule type" value="Genomic_DNA"/>
</dbReference>
<gene>
    <name evidence="4" type="ORF">CXZ10_03905</name>
</gene>
<accession>A0A1I4QP88</accession>
<feature type="binding site" evidence="2">
    <location>
        <position position="161"/>
    </location>
    <ligand>
        <name>Mn(2+)</name>
        <dbReference type="ChEBI" id="CHEBI:29035"/>
        <label>2</label>
    </ligand>
</feature>
<dbReference type="Gene3D" id="3.30.70.360">
    <property type="match status" value="1"/>
</dbReference>
<dbReference type="SUPFAM" id="SSF53187">
    <property type="entry name" value="Zn-dependent exopeptidases"/>
    <property type="match status" value="1"/>
</dbReference>
<dbReference type="FunFam" id="3.30.70.360:FF:000001">
    <property type="entry name" value="N-acetyldiaminopimelate deacetylase"/>
    <property type="match status" value="1"/>
</dbReference>
<dbReference type="GO" id="GO:0019877">
    <property type="term" value="P:diaminopimelate biosynthetic process"/>
    <property type="evidence" value="ECO:0007669"/>
    <property type="project" value="UniProtKB-ARBA"/>
</dbReference>
<dbReference type="CDD" id="cd05666">
    <property type="entry name" value="M20_Acy1-like"/>
    <property type="match status" value="1"/>
</dbReference>
<dbReference type="InterPro" id="IPR011650">
    <property type="entry name" value="Peptidase_M20_dimer"/>
</dbReference>
<protein>
    <submittedName>
        <fullName evidence="4">Amidohydrolase</fullName>
    </submittedName>
</protein>
<dbReference type="AlphaFoldDB" id="A0A1I4QP88"/>
<proteinExistence type="predicted"/>
<dbReference type="PIRSF" id="PIRSF005962">
    <property type="entry name" value="Pept_M20D_amidohydro"/>
    <property type="match status" value="1"/>
</dbReference>
<dbReference type="OrthoDB" id="9777385at2"/>
<keyword evidence="5" id="KW-1185">Reference proteome</keyword>
<dbReference type="Proteomes" id="UP000233491">
    <property type="component" value="Unassembled WGS sequence"/>
</dbReference>
<dbReference type="RefSeq" id="WP_101287615.1">
    <property type="nucleotide sequence ID" value="NZ_FOUQ01000001.1"/>
</dbReference>
<evidence type="ECO:0000259" key="3">
    <source>
        <dbReference type="Pfam" id="PF07687"/>
    </source>
</evidence>
<dbReference type="Pfam" id="PF01546">
    <property type="entry name" value="Peptidase_M20"/>
    <property type="match status" value="1"/>
</dbReference>
<dbReference type="InterPro" id="IPR002933">
    <property type="entry name" value="Peptidase_M20"/>
</dbReference>
<reference evidence="4 5" key="1">
    <citation type="submission" date="2017-12" db="EMBL/GenBank/DDBJ databases">
        <title>Anaerobic carbon monoxide metabolism by Pleomorphomonas carboxyditropha sp. nov., a new mesophilic hydrogenogenic carboxidotroph.</title>
        <authorList>
            <person name="Esquivel-Elizondo S."/>
            <person name="Krajmalnik-Brown R."/>
        </authorList>
    </citation>
    <scope>NUCLEOTIDE SEQUENCE [LARGE SCALE GENOMIC DNA]</scope>
    <source>
        <strain evidence="4 5">R5-392</strain>
    </source>
</reference>
<evidence type="ECO:0000256" key="2">
    <source>
        <dbReference type="PIRSR" id="PIRSR005962-1"/>
    </source>
</evidence>
<name>A0A1I4QP88_9HYPH</name>
<feature type="binding site" evidence="2">
    <location>
        <position position="135"/>
    </location>
    <ligand>
        <name>Mn(2+)</name>
        <dbReference type="ChEBI" id="CHEBI:29035"/>
        <label>2</label>
    </ligand>
</feature>
<evidence type="ECO:0000313" key="4">
    <source>
        <dbReference type="EMBL" id="PKR90522.1"/>
    </source>
</evidence>
<organism evidence="4 5">
    <name type="scientific">Pleomorphomonas diazotrophica</name>
    <dbReference type="NCBI Taxonomy" id="1166257"/>
    <lineage>
        <taxon>Bacteria</taxon>
        <taxon>Pseudomonadati</taxon>
        <taxon>Pseudomonadota</taxon>
        <taxon>Alphaproteobacteria</taxon>
        <taxon>Hyphomicrobiales</taxon>
        <taxon>Pleomorphomonadaceae</taxon>
        <taxon>Pleomorphomonas</taxon>
    </lineage>
</organism>
<dbReference type="PANTHER" id="PTHR11014:SF63">
    <property type="entry name" value="METALLOPEPTIDASE, PUTATIVE (AFU_ORTHOLOGUE AFUA_6G09600)-RELATED"/>
    <property type="match status" value="1"/>
</dbReference>
<keyword evidence="2" id="KW-0479">Metal-binding</keyword>
<dbReference type="PANTHER" id="PTHR11014">
    <property type="entry name" value="PEPTIDASE M20 FAMILY MEMBER"/>
    <property type="match status" value="1"/>
</dbReference>
<feature type="binding site" evidence="2">
    <location>
        <position position="100"/>
    </location>
    <ligand>
        <name>Mn(2+)</name>
        <dbReference type="ChEBI" id="CHEBI:29035"/>
        <label>2</label>
    </ligand>
</feature>
<dbReference type="Gene3D" id="3.40.630.10">
    <property type="entry name" value="Zn peptidases"/>
    <property type="match status" value="1"/>
</dbReference>
<dbReference type="NCBIfam" id="TIGR01891">
    <property type="entry name" value="amidohydrolases"/>
    <property type="match status" value="1"/>
</dbReference>